<dbReference type="NCBIfam" id="TIGR01069">
    <property type="entry name" value="mutS2"/>
    <property type="match status" value="1"/>
</dbReference>
<dbReference type="InterPro" id="IPR002625">
    <property type="entry name" value="Smr_dom"/>
</dbReference>
<dbReference type="PANTHER" id="PTHR48466:SF2">
    <property type="entry name" value="OS10G0509000 PROTEIN"/>
    <property type="match status" value="1"/>
</dbReference>
<dbReference type="RefSeq" id="WP_057896094.1">
    <property type="nucleotide sequence ID" value="NZ_AZEH01000037.1"/>
</dbReference>
<dbReference type="HAMAP" id="MF_00092">
    <property type="entry name" value="MutS2"/>
    <property type="match status" value="1"/>
</dbReference>
<comment type="function">
    <text evidence="9">Endonuclease that is involved in the suppression of homologous recombination and thus may have a key role in the control of bacterial genetic diversity.</text>
</comment>
<gene>
    <name evidence="9" type="primary">mutS2</name>
    <name evidence="9" type="synonym">rqcU</name>
    <name evidence="12" type="ORF">FD46_GL001226</name>
</gene>
<dbReference type="Gene3D" id="3.30.1370.110">
    <property type="match status" value="1"/>
</dbReference>
<dbReference type="InterPro" id="IPR000432">
    <property type="entry name" value="DNA_mismatch_repair_MutS_C"/>
</dbReference>
<comment type="subunit">
    <text evidence="9">Homodimer. Binds to stalled ribosomes, contacting rRNA.</text>
</comment>
<dbReference type="InterPro" id="IPR027417">
    <property type="entry name" value="P-loop_NTPase"/>
</dbReference>
<dbReference type="GO" id="GO:0043023">
    <property type="term" value="F:ribosomal large subunit binding"/>
    <property type="evidence" value="ECO:0007669"/>
    <property type="project" value="UniProtKB-UniRule"/>
</dbReference>
<evidence type="ECO:0000256" key="5">
    <source>
        <dbReference type="ARBA" id="ARBA00022801"/>
    </source>
</evidence>
<dbReference type="PANTHER" id="PTHR48466">
    <property type="entry name" value="OS10G0509000 PROTEIN-RELATED"/>
    <property type="match status" value="1"/>
</dbReference>
<accession>A0A0R1MIK3</accession>
<dbReference type="SMART" id="SM00533">
    <property type="entry name" value="MUTSd"/>
    <property type="match status" value="1"/>
</dbReference>
<dbReference type="SMART" id="SM00463">
    <property type="entry name" value="SMR"/>
    <property type="match status" value="1"/>
</dbReference>
<dbReference type="SUPFAM" id="SSF52540">
    <property type="entry name" value="P-loop containing nucleoside triphosphate hydrolases"/>
    <property type="match status" value="1"/>
</dbReference>
<dbReference type="Pfam" id="PF01713">
    <property type="entry name" value="Smr"/>
    <property type="match status" value="1"/>
</dbReference>
<dbReference type="AlphaFoldDB" id="A0A0R1MIK3"/>
<keyword evidence="2 9" id="KW-0699">rRNA-binding</keyword>
<evidence type="ECO:0000259" key="11">
    <source>
        <dbReference type="PROSITE" id="PS50828"/>
    </source>
</evidence>
<dbReference type="EC" id="3.1.-.-" evidence="9"/>
<dbReference type="STRING" id="1423777.FD46_GL001226"/>
<keyword evidence="7 9" id="KW-0694">RNA-binding</keyword>
<keyword evidence="13" id="KW-1185">Reference proteome</keyword>
<dbReference type="Pfam" id="PF00488">
    <property type="entry name" value="MutS_V"/>
    <property type="match status" value="1"/>
</dbReference>
<name>A0A0R1MIK3_9LACO</name>
<evidence type="ECO:0000256" key="10">
    <source>
        <dbReference type="SAM" id="Coils"/>
    </source>
</evidence>
<feature type="binding site" evidence="9">
    <location>
        <begin position="334"/>
        <end position="341"/>
    </location>
    <ligand>
        <name>ATP</name>
        <dbReference type="ChEBI" id="CHEBI:30616"/>
    </ligand>
</feature>
<sequence length="786" mass="87639">MNSKSMMTLEYDKIKNRLRQFTTTPMGERLAVELQPSITSEVIEKWLAQTKDAADILRLKGEIPIPKLFDIKQYLKRLDIGGALNGKELAAIGRVLRATNEVRLFFIKLDDEKVQLTSLYEVAARLQILPEINKRLLKAIESDGYVTDEASSLLASIRRSISSTENQLRDKLNSLIHGSSSKYLSDAVITIRNERYVIPVKQEYKSRFGGVVHDQSASGQTLFIEPRAVVELNNRLKQQQLSEKEEIVRIFQELSELIAPYTAELEDNAGILGIFDFANAKAKYAAALKATQPLLSPENDVYLRHVWHPLLEEKVAVKNDITLGQDYKAIVITGPNTGGKTITLKTLGLVQLMGQSGLFIPAFEESRIGVFDEIFADIGDEQSIEQSLSTFSSHMTNIVTILETIGPRSLVLFDELGAGTDPQEGAALAIAILDYAGAQNSYVVATTHYPELKAYGYERAQTINASMEFDSKTLRPTYRLLIGIPGRSNALEISERLGLNKQIIAQARELSAGQNQDLNDMIQDLVEKRHQAEEEAIGLHKNLKDAKQLHAELEEEYNRLLSQKAGLLEEARKRANEVVERASKKSDKLIADLRQLRLQKGAAVKEDQLISAKTQMSQLRQPTSLKKNRVLRRAKEKQQLRPNDDVLVKSYGQRGVLIRKAGENEWDVQIGILKMRVSETDLEKIKVAPEKTKSLRTTISSSNKTHVSPTLDLRGHRYEEALVEVDRYLDAAVLAGYNSVTIVHGKGTGALRKGITDYLAQNSSVKSFNFASPSAGGNGATIVYFK</sequence>
<keyword evidence="3 9" id="KW-0547">Nucleotide-binding</keyword>
<dbReference type="GO" id="GO:0030983">
    <property type="term" value="F:mismatched DNA binding"/>
    <property type="evidence" value="ECO:0007669"/>
    <property type="project" value="InterPro"/>
</dbReference>
<keyword evidence="5 9" id="KW-0378">Hydrolase</keyword>
<dbReference type="FunFam" id="3.40.50.300:FF:000830">
    <property type="entry name" value="Endonuclease MutS2"/>
    <property type="match status" value="1"/>
</dbReference>
<dbReference type="InterPro" id="IPR007696">
    <property type="entry name" value="DNA_mismatch_repair_MutS_core"/>
</dbReference>
<comment type="function">
    <text evidence="9">Acts as a ribosome collision sensor, splitting the ribosome into its 2 subunits. Detects stalled/collided 70S ribosomes which it binds and splits by an ATP-hydrolysis driven conformational change. Acts upstream of the ribosome quality control system (RQC), a ribosome-associated complex that mediates the extraction of incompletely synthesized nascent chains from stalled ribosomes and their subsequent degradation. Probably generates substrates for RQC.</text>
</comment>
<dbReference type="PATRIC" id="fig|1423777.3.peg.1267"/>
<dbReference type="GO" id="GO:0016887">
    <property type="term" value="F:ATP hydrolysis activity"/>
    <property type="evidence" value="ECO:0007669"/>
    <property type="project" value="InterPro"/>
</dbReference>
<evidence type="ECO:0000256" key="6">
    <source>
        <dbReference type="ARBA" id="ARBA00022840"/>
    </source>
</evidence>
<comment type="similarity">
    <text evidence="9">Belongs to the DNA mismatch repair MutS family. MutS2 subfamily.</text>
</comment>
<comment type="caution">
    <text evidence="12">The sequence shown here is derived from an EMBL/GenBank/DDBJ whole genome shotgun (WGS) entry which is preliminary data.</text>
</comment>
<dbReference type="SUPFAM" id="SSF48334">
    <property type="entry name" value="DNA repair protein MutS, domain III"/>
    <property type="match status" value="1"/>
</dbReference>
<evidence type="ECO:0000313" key="13">
    <source>
        <dbReference type="Proteomes" id="UP000051686"/>
    </source>
</evidence>
<dbReference type="PROSITE" id="PS00486">
    <property type="entry name" value="DNA_MISMATCH_REPAIR_2"/>
    <property type="match status" value="1"/>
</dbReference>
<dbReference type="Gene3D" id="3.40.50.300">
    <property type="entry name" value="P-loop containing nucleotide triphosphate hydrolases"/>
    <property type="match status" value="1"/>
</dbReference>
<dbReference type="SMART" id="SM00534">
    <property type="entry name" value="MUTSac"/>
    <property type="match status" value="1"/>
</dbReference>
<dbReference type="Pfam" id="PF20297">
    <property type="entry name" value="MSSS"/>
    <property type="match status" value="1"/>
</dbReference>
<evidence type="ECO:0000256" key="2">
    <source>
        <dbReference type="ARBA" id="ARBA00022730"/>
    </source>
</evidence>
<dbReference type="InterPro" id="IPR046893">
    <property type="entry name" value="MSSS"/>
</dbReference>
<organism evidence="12 13">
    <name type="scientific">Liquorilactobacillus oeni DSM 19972</name>
    <dbReference type="NCBI Taxonomy" id="1423777"/>
    <lineage>
        <taxon>Bacteria</taxon>
        <taxon>Bacillati</taxon>
        <taxon>Bacillota</taxon>
        <taxon>Bacilli</taxon>
        <taxon>Lactobacillales</taxon>
        <taxon>Lactobacillaceae</taxon>
        <taxon>Liquorilactobacillus</taxon>
    </lineage>
</organism>
<evidence type="ECO:0000256" key="7">
    <source>
        <dbReference type="ARBA" id="ARBA00022884"/>
    </source>
</evidence>
<dbReference type="GO" id="GO:0019843">
    <property type="term" value="F:rRNA binding"/>
    <property type="evidence" value="ECO:0007669"/>
    <property type="project" value="UniProtKB-UniRule"/>
</dbReference>
<keyword evidence="10" id="KW-0175">Coiled coil</keyword>
<keyword evidence="1 9" id="KW-0540">Nuclease</keyword>
<evidence type="ECO:0000256" key="9">
    <source>
        <dbReference type="HAMAP-Rule" id="MF_00092"/>
    </source>
</evidence>
<dbReference type="InterPro" id="IPR045076">
    <property type="entry name" value="MutS"/>
</dbReference>
<dbReference type="GO" id="GO:0004519">
    <property type="term" value="F:endonuclease activity"/>
    <property type="evidence" value="ECO:0007669"/>
    <property type="project" value="UniProtKB-UniRule"/>
</dbReference>
<dbReference type="InterPro" id="IPR036187">
    <property type="entry name" value="DNA_mismatch_repair_MutS_sf"/>
</dbReference>
<evidence type="ECO:0000313" key="12">
    <source>
        <dbReference type="EMBL" id="KRL05002.1"/>
    </source>
</evidence>
<evidence type="ECO:0000256" key="3">
    <source>
        <dbReference type="ARBA" id="ARBA00022741"/>
    </source>
</evidence>
<dbReference type="EC" id="3.6.4.-" evidence="9"/>
<dbReference type="GO" id="GO:0006298">
    <property type="term" value="P:mismatch repair"/>
    <property type="evidence" value="ECO:0007669"/>
    <property type="project" value="InterPro"/>
</dbReference>
<feature type="domain" description="Smr" evidence="11">
    <location>
        <begin position="711"/>
        <end position="786"/>
    </location>
</feature>
<dbReference type="PROSITE" id="PS50828">
    <property type="entry name" value="SMR"/>
    <property type="match status" value="1"/>
</dbReference>
<dbReference type="PIRSF" id="PIRSF005814">
    <property type="entry name" value="MutS_YshD"/>
    <property type="match status" value="1"/>
</dbReference>
<dbReference type="OrthoDB" id="9808166at2"/>
<evidence type="ECO:0000256" key="1">
    <source>
        <dbReference type="ARBA" id="ARBA00022722"/>
    </source>
</evidence>
<dbReference type="InterPro" id="IPR036063">
    <property type="entry name" value="Smr_dom_sf"/>
</dbReference>
<evidence type="ECO:0000256" key="8">
    <source>
        <dbReference type="ARBA" id="ARBA00023125"/>
    </source>
</evidence>
<dbReference type="InterPro" id="IPR005747">
    <property type="entry name" value="MutS2"/>
</dbReference>
<dbReference type="CDD" id="cd03280">
    <property type="entry name" value="ABC_MutS2"/>
    <property type="match status" value="1"/>
</dbReference>
<dbReference type="GO" id="GO:0072344">
    <property type="term" value="P:rescue of stalled ribosome"/>
    <property type="evidence" value="ECO:0007669"/>
    <property type="project" value="UniProtKB-UniRule"/>
</dbReference>
<dbReference type="SUPFAM" id="SSF160443">
    <property type="entry name" value="SMR domain-like"/>
    <property type="match status" value="1"/>
</dbReference>
<reference evidence="12 13" key="1">
    <citation type="journal article" date="2015" name="Genome Announc.">
        <title>Expanding the biotechnology potential of lactobacilli through comparative genomics of 213 strains and associated genera.</title>
        <authorList>
            <person name="Sun Z."/>
            <person name="Harris H.M."/>
            <person name="McCann A."/>
            <person name="Guo C."/>
            <person name="Argimon S."/>
            <person name="Zhang W."/>
            <person name="Yang X."/>
            <person name="Jeffery I.B."/>
            <person name="Cooney J.C."/>
            <person name="Kagawa T.F."/>
            <person name="Liu W."/>
            <person name="Song Y."/>
            <person name="Salvetti E."/>
            <person name="Wrobel A."/>
            <person name="Rasinkangas P."/>
            <person name="Parkhill J."/>
            <person name="Rea M.C."/>
            <person name="O'Sullivan O."/>
            <person name="Ritari J."/>
            <person name="Douillard F.P."/>
            <person name="Paul Ross R."/>
            <person name="Yang R."/>
            <person name="Briner A.E."/>
            <person name="Felis G.E."/>
            <person name="de Vos W.M."/>
            <person name="Barrangou R."/>
            <person name="Klaenhammer T.R."/>
            <person name="Caufield P.W."/>
            <person name="Cui Y."/>
            <person name="Zhang H."/>
            <person name="O'Toole P.W."/>
        </authorList>
    </citation>
    <scope>NUCLEOTIDE SEQUENCE [LARGE SCALE GENOMIC DNA]</scope>
    <source>
        <strain evidence="12 13">DSM 19972</strain>
    </source>
</reference>
<proteinExistence type="inferred from homology"/>
<dbReference type="EMBL" id="AZEH01000037">
    <property type="protein sequence ID" value="KRL05002.1"/>
    <property type="molecule type" value="Genomic_DNA"/>
</dbReference>
<dbReference type="GO" id="GO:0005524">
    <property type="term" value="F:ATP binding"/>
    <property type="evidence" value="ECO:0007669"/>
    <property type="project" value="UniProtKB-UniRule"/>
</dbReference>
<evidence type="ECO:0000256" key="4">
    <source>
        <dbReference type="ARBA" id="ARBA00022759"/>
    </source>
</evidence>
<feature type="coiled-coil region" evidence="10">
    <location>
        <begin position="515"/>
        <end position="599"/>
    </location>
</feature>
<dbReference type="GO" id="GO:0140664">
    <property type="term" value="F:ATP-dependent DNA damage sensor activity"/>
    <property type="evidence" value="ECO:0007669"/>
    <property type="project" value="InterPro"/>
</dbReference>
<dbReference type="Proteomes" id="UP000051686">
    <property type="component" value="Unassembled WGS sequence"/>
</dbReference>
<keyword evidence="8 9" id="KW-0238">DNA-binding</keyword>
<dbReference type="GO" id="GO:0045910">
    <property type="term" value="P:negative regulation of DNA recombination"/>
    <property type="evidence" value="ECO:0007669"/>
    <property type="project" value="InterPro"/>
</dbReference>
<protein>
    <recommendedName>
        <fullName evidence="9">Endonuclease MutS2</fullName>
        <ecNumber evidence="9">3.1.-.-</ecNumber>
    </recommendedName>
    <alternativeName>
        <fullName evidence="9">Ribosome-associated protein quality control-upstream factor</fullName>
        <shortName evidence="9">RQC-upstream factor</shortName>
        <shortName evidence="9">RqcU</shortName>
        <ecNumber evidence="9">3.6.4.-</ecNumber>
    </alternativeName>
</protein>
<keyword evidence="4 9" id="KW-0255">Endonuclease</keyword>
<keyword evidence="6 9" id="KW-0067">ATP-binding</keyword>